<dbReference type="EMBL" id="NWVD01000007">
    <property type="protein sequence ID" value="PCG08165.1"/>
    <property type="molecule type" value="Genomic_DNA"/>
</dbReference>
<evidence type="ECO:0000313" key="2">
    <source>
        <dbReference type="EMBL" id="PCG08165.1"/>
    </source>
</evidence>
<feature type="transmembrane region" description="Helical" evidence="1">
    <location>
        <begin position="175"/>
        <end position="199"/>
    </location>
</feature>
<comment type="caution">
    <text evidence="2">The sequence shown here is derived from an EMBL/GenBank/DDBJ whole genome shotgun (WGS) entry which is preliminary data.</text>
</comment>
<dbReference type="AlphaFoldDB" id="A0A2A4HWV6"/>
<feature type="transmembrane region" description="Helical" evidence="1">
    <location>
        <begin position="125"/>
        <end position="146"/>
    </location>
</feature>
<name>A0A2A4HWV6_9SPHN</name>
<reference evidence="2 3" key="1">
    <citation type="submission" date="2017-09" db="EMBL/GenBank/DDBJ databases">
        <title>Sphingomonas ginsenosidimutans KACC 14949, whole genome shotgun sequence.</title>
        <authorList>
            <person name="Feng G."/>
            <person name="Zhu H."/>
        </authorList>
    </citation>
    <scope>NUCLEOTIDE SEQUENCE [LARGE SCALE GENOMIC DNA]</scope>
    <source>
        <strain evidence="2 3">KACC 14949</strain>
    </source>
</reference>
<gene>
    <name evidence="2" type="ORF">COA17_13930</name>
</gene>
<feature type="transmembrane region" description="Helical" evidence="1">
    <location>
        <begin position="251"/>
        <end position="275"/>
    </location>
</feature>
<keyword evidence="1" id="KW-0812">Transmembrane</keyword>
<keyword evidence="1" id="KW-1133">Transmembrane helix</keyword>
<keyword evidence="3" id="KW-1185">Reference proteome</keyword>
<proteinExistence type="predicted"/>
<dbReference type="RefSeq" id="WP_096613259.1">
    <property type="nucleotide sequence ID" value="NZ_NWVD01000007.1"/>
</dbReference>
<keyword evidence="1" id="KW-0472">Membrane</keyword>
<organism evidence="2 3">
    <name type="scientific">Sphingomonas ginsenosidimutans</name>
    <dbReference type="NCBI Taxonomy" id="862134"/>
    <lineage>
        <taxon>Bacteria</taxon>
        <taxon>Pseudomonadati</taxon>
        <taxon>Pseudomonadota</taxon>
        <taxon>Alphaproteobacteria</taxon>
        <taxon>Sphingomonadales</taxon>
        <taxon>Sphingomonadaceae</taxon>
        <taxon>Sphingomonas</taxon>
    </lineage>
</organism>
<accession>A0A2A4HWV6</accession>
<evidence type="ECO:0008006" key="4">
    <source>
        <dbReference type="Google" id="ProtNLM"/>
    </source>
</evidence>
<feature type="transmembrane region" description="Helical" evidence="1">
    <location>
        <begin position="94"/>
        <end position="113"/>
    </location>
</feature>
<evidence type="ECO:0000256" key="1">
    <source>
        <dbReference type="SAM" id="Phobius"/>
    </source>
</evidence>
<dbReference type="Proteomes" id="UP000218784">
    <property type="component" value="Unassembled WGS sequence"/>
</dbReference>
<feature type="transmembrane region" description="Helical" evidence="1">
    <location>
        <begin position="211"/>
        <end position="230"/>
    </location>
</feature>
<sequence length="343" mass="34814">MTAPLWQAGATRLAALPARQRRWALFALLVMLLLAAVAAPRGDVPGEPLYAALLSGMRYASGFYDGLADLLRADPAARPLGLFPPALAIFDSSLPGWATMLLLAAALTGWLWIGMLRLVPLFARGGAQALAIALLALGAVAGALLWTDAPHAGWAALLVALAVLVRRADRWVGAAALGALAAMVDPAAILATAILALLALVDGSRREAAGWAAAAALALAVLGAHLFALGRLGLPPSQELATMPADGAARLIAAALPGVPAALAAPLLLLAALGWGTLSRPLGLRVLAILAAGVACDGLFGAGTATLAALLVAPGLALAPDAVADLYRGALDRRRFTVTRFPR</sequence>
<protein>
    <recommendedName>
        <fullName evidence="4">DUF2029 domain-containing protein</fullName>
    </recommendedName>
</protein>
<evidence type="ECO:0000313" key="3">
    <source>
        <dbReference type="Proteomes" id="UP000218784"/>
    </source>
</evidence>
<feature type="transmembrane region" description="Helical" evidence="1">
    <location>
        <begin position="287"/>
        <end position="312"/>
    </location>
</feature>